<evidence type="ECO:0008006" key="3">
    <source>
        <dbReference type="Google" id="ProtNLM"/>
    </source>
</evidence>
<reference evidence="1 2" key="1">
    <citation type="journal article" date="2018" name="Arch. Microbiol.">
        <title>New insights into the metabolic potential of the phototrophic purple bacterium Rhodopila globiformis DSM 161(T) from its draft genome sequence and evidence for a vanadium-dependent nitrogenase.</title>
        <authorList>
            <person name="Imhoff J.F."/>
            <person name="Rahn T."/>
            <person name="Kunzel S."/>
            <person name="Neulinger S.C."/>
        </authorList>
    </citation>
    <scope>NUCLEOTIDE SEQUENCE [LARGE SCALE GENOMIC DNA]</scope>
    <source>
        <strain evidence="1 2">DSM 161</strain>
    </source>
</reference>
<evidence type="ECO:0000313" key="1">
    <source>
        <dbReference type="EMBL" id="PPQ35294.1"/>
    </source>
</evidence>
<dbReference type="Pfam" id="PF11769">
    <property type="entry name" value="DUF3313"/>
    <property type="match status" value="1"/>
</dbReference>
<organism evidence="1 2">
    <name type="scientific">Rhodopila globiformis</name>
    <name type="common">Rhodopseudomonas globiformis</name>
    <dbReference type="NCBI Taxonomy" id="1071"/>
    <lineage>
        <taxon>Bacteria</taxon>
        <taxon>Pseudomonadati</taxon>
        <taxon>Pseudomonadota</taxon>
        <taxon>Alphaproteobacteria</taxon>
        <taxon>Acetobacterales</taxon>
        <taxon>Acetobacteraceae</taxon>
        <taxon>Rhodopila</taxon>
    </lineage>
</organism>
<accession>A0A2S6NK54</accession>
<comment type="caution">
    <text evidence="1">The sequence shown here is derived from an EMBL/GenBank/DDBJ whole genome shotgun (WGS) entry which is preliminary data.</text>
</comment>
<sequence length="281" mass="29946">MRGFGLWGRTMKKIVQATDVTMRGPDMRRFQEAGPQRRSGMAGLLSRQSRSMLAASVAGAFGLLLAACTPPGARALDTNVPLTKAPEDLSGAAPMGTRLWRSPELAAAERSASAYQIPPATVFRGRGSYYADLSPDQVDQVAAMCTRDVRSAVARRFRVVDQPGPGVFRLELILARLVPPRPQYAAPAGWNFAGPALSVGMPEAGGSTAGTMTMSGKFIDSQNGNLLVAFSSPVSPTVMDLPAPGRPQRVLDFADAACEQFADDLVRAMVRQRQANGTLPR</sequence>
<dbReference type="InterPro" id="IPR021747">
    <property type="entry name" value="DUF3313"/>
</dbReference>
<evidence type="ECO:0000313" key="2">
    <source>
        <dbReference type="Proteomes" id="UP000239724"/>
    </source>
</evidence>
<proteinExistence type="predicted"/>
<gene>
    <name evidence="1" type="ORF">CCS01_08065</name>
</gene>
<protein>
    <recommendedName>
        <fullName evidence="3">DUF3313 domain-containing protein</fullName>
    </recommendedName>
</protein>
<name>A0A2S6NK54_RHOGL</name>
<dbReference type="AlphaFoldDB" id="A0A2S6NK54"/>
<dbReference type="EMBL" id="NHRY01000075">
    <property type="protein sequence ID" value="PPQ35294.1"/>
    <property type="molecule type" value="Genomic_DNA"/>
</dbReference>
<keyword evidence="2" id="KW-1185">Reference proteome</keyword>
<dbReference type="Proteomes" id="UP000239724">
    <property type="component" value="Unassembled WGS sequence"/>
</dbReference>